<protein>
    <submittedName>
        <fullName evidence="2">Uncharacterized protein</fullName>
    </submittedName>
</protein>
<evidence type="ECO:0000256" key="1">
    <source>
        <dbReference type="SAM" id="Coils"/>
    </source>
</evidence>
<sequence>MKIINLDFATLVADRDENGILALINELYDSSTSQQNFQVNVSAVLNLTKEQYFFEYILSAAALATNTKVVEYIDENTLKLKIYFDRDSTNGFFTDRRCKGHTGTITALLIRDNDVQFSFESEDLKNLEKRIGCLERQRLKLTKNHSEALLLHYLYKDEIIKKTRFGNSTNPFPTTSWFLAMVKHLALMDLAYTKSVHMDSYESVSGIVCRITNRGYDVMQRAGIEVERTNRFFTVIAFPYVELWNGR</sequence>
<accession>A0ABR5JPT9</accession>
<gene>
    <name evidence="2" type="ORF">OX90_11270</name>
</gene>
<reference evidence="2 3" key="1">
    <citation type="submission" date="2015-09" db="EMBL/GenBank/DDBJ databases">
        <title>Genome analysis of Pseudomonas syringae pv. porri LMG.</title>
        <authorList>
            <person name="Rombouts S."/>
        </authorList>
    </citation>
    <scope>NUCLEOTIDE SEQUENCE [LARGE SCALE GENOMIC DNA]</scope>
    <source>
        <strain evidence="2 3">LMG 28496</strain>
    </source>
</reference>
<dbReference type="RefSeq" id="WP_053486511.1">
    <property type="nucleotide sequence ID" value="NZ_JUEU01000118.1"/>
</dbReference>
<keyword evidence="1" id="KW-0175">Coiled coil</keyword>
<name>A0ABR5JPT9_9PSED</name>
<keyword evidence="3" id="KW-1185">Reference proteome</keyword>
<proteinExistence type="predicted"/>
<dbReference type="EMBL" id="JUEU01000118">
    <property type="protein sequence ID" value="KOP59455.1"/>
    <property type="molecule type" value="Genomic_DNA"/>
</dbReference>
<evidence type="ECO:0000313" key="2">
    <source>
        <dbReference type="EMBL" id="KOP59455.1"/>
    </source>
</evidence>
<organism evidence="2 3">
    <name type="scientific">Pseudomonas coronafaciens pv. porri</name>
    <dbReference type="NCBI Taxonomy" id="83964"/>
    <lineage>
        <taxon>Bacteria</taxon>
        <taxon>Pseudomonadati</taxon>
        <taxon>Pseudomonadota</taxon>
        <taxon>Gammaproteobacteria</taxon>
        <taxon>Pseudomonadales</taxon>
        <taxon>Pseudomonadaceae</taxon>
        <taxon>Pseudomonas</taxon>
        <taxon>Pseudomonas coronafaciens</taxon>
    </lineage>
</organism>
<feature type="coiled-coil region" evidence="1">
    <location>
        <begin position="117"/>
        <end position="144"/>
    </location>
</feature>
<evidence type="ECO:0000313" key="3">
    <source>
        <dbReference type="Proteomes" id="UP000037201"/>
    </source>
</evidence>
<dbReference type="Proteomes" id="UP000037201">
    <property type="component" value="Unassembled WGS sequence"/>
</dbReference>
<comment type="caution">
    <text evidence="2">The sequence shown here is derived from an EMBL/GenBank/DDBJ whole genome shotgun (WGS) entry which is preliminary data.</text>
</comment>